<dbReference type="GO" id="GO:0006357">
    <property type="term" value="P:regulation of transcription by RNA polymerase II"/>
    <property type="evidence" value="ECO:0007669"/>
    <property type="project" value="TreeGrafter"/>
</dbReference>
<dbReference type="PROSITE" id="PS00028">
    <property type="entry name" value="ZINC_FINGER_C2H2_1"/>
    <property type="match status" value="1"/>
</dbReference>
<keyword evidence="3" id="KW-0863">Zinc-finger</keyword>
<proteinExistence type="inferred from homology"/>
<comment type="similarity">
    <text evidence="2">Belongs to the AEBP2/jing C2H2-type zinc-finger family.</text>
</comment>
<evidence type="ECO:0000256" key="2">
    <source>
        <dbReference type="ARBA" id="ARBA00037930"/>
    </source>
</evidence>
<dbReference type="EMBL" id="SBJO01000002">
    <property type="protein sequence ID" value="KAF9765032.1"/>
    <property type="molecule type" value="Genomic_DNA"/>
</dbReference>
<evidence type="ECO:0000313" key="5">
    <source>
        <dbReference type="EMBL" id="KAF9765032.1"/>
    </source>
</evidence>
<feature type="domain" description="C2H2-type" evidence="4">
    <location>
        <begin position="63"/>
        <end position="90"/>
    </location>
</feature>
<dbReference type="InterPro" id="IPR052130">
    <property type="entry name" value="AEBP2/jing_C2H2-ZnF"/>
</dbReference>
<dbReference type="PROSITE" id="PS50157">
    <property type="entry name" value="ZINC_FINGER_C2H2_2"/>
    <property type="match status" value="1"/>
</dbReference>
<organism evidence="5 6">
    <name type="scientific">Nosema granulosis</name>
    <dbReference type="NCBI Taxonomy" id="83296"/>
    <lineage>
        <taxon>Eukaryota</taxon>
        <taxon>Fungi</taxon>
        <taxon>Fungi incertae sedis</taxon>
        <taxon>Microsporidia</taxon>
        <taxon>Nosematidae</taxon>
        <taxon>Nosema</taxon>
    </lineage>
</organism>
<reference evidence="5 6" key="1">
    <citation type="journal article" date="2020" name="Genome Biol. Evol.">
        <title>Comparative genomics of strictly vertically transmitted, feminizing microsporidia endosymbionts of amphipod crustaceans.</title>
        <authorList>
            <person name="Cormier A."/>
            <person name="Chebbi M.A."/>
            <person name="Giraud I."/>
            <person name="Wattier R."/>
            <person name="Teixeira M."/>
            <person name="Gilbert C."/>
            <person name="Rigaud T."/>
            <person name="Cordaux R."/>
        </authorList>
    </citation>
    <scope>NUCLEOTIDE SEQUENCE [LARGE SCALE GENOMIC DNA]</scope>
    <source>
        <strain evidence="5 6">Ou3-Ou53</strain>
    </source>
</reference>
<protein>
    <submittedName>
        <fullName evidence="5">Zinc finger C2H2 protein</fullName>
    </submittedName>
</protein>
<dbReference type="GO" id="GO:0035098">
    <property type="term" value="C:ESC/E(Z) complex"/>
    <property type="evidence" value="ECO:0007669"/>
    <property type="project" value="TreeGrafter"/>
</dbReference>
<dbReference type="PANTHER" id="PTHR46541:SF1">
    <property type="entry name" value="ZINC FINGER PROTEIN AEBP2"/>
    <property type="match status" value="1"/>
</dbReference>
<keyword evidence="6" id="KW-1185">Reference proteome</keyword>
<dbReference type="SUPFAM" id="SSF57667">
    <property type="entry name" value="beta-beta-alpha zinc fingers"/>
    <property type="match status" value="1"/>
</dbReference>
<dbReference type="Proteomes" id="UP000740883">
    <property type="component" value="Unassembled WGS sequence"/>
</dbReference>
<dbReference type="GO" id="GO:0008270">
    <property type="term" value="F:zinc ion binding"/>
    <property type="evidence" value="ECO:0007669"/>
    <property type="project" value="UniProtKB-KW"/>
</dbReference>
<dbReference type="Gene3D" id="3.30.160.60">
    <property type="entry name" value="Classic Zinc Finger"/>
    <property type="match status" value="2"/>
</dbReference>
<evidence type="ECO:0000256" key="3">
    <source>
        <dbReference type="PROSITE-ProRule" id="PRU00042"/>
    </source>
</evidence>
<keyword evidence="1" id="KW-0156">Chromatin regulator</keyword>
<name>A0A9P6H1M0_9MICR</name>
<keyword evidence="3" id="KW-0862">Zinc</keyword>
<dbReference type="InterPro" id="IPR013087">
    <property type="entry name" value="Znf_C2H2_type"/>
</dbReference>
<evidence type="ECO:0000256" key="1">
    <source>
        <dbReference type="ARBA" id="ARBA00022853"/>
    </source>
</evidence>
<dbReference type="InterPro" id="IPR036236">
    <property type="entry name" value="Znf_C2H2_sf"/>
</dbReference>
<evidence type="ECO:0000313" key="6">
    <source>
        <dbReference type="Proteomes" id="UP000740883"/>
    </source>
</evidence>
<evidence type="ECO:0000259" key="4">
    <source>
        <dbReference type="PROSITE" id="PS50157"/>
    </source>
</evidence>
<accession>A0A9P6H1M0</accession>
<sequence length="158" mass="18542">MDCKWKGCGEKDVEDMSNHIKIHIRDQKDNVCLWEGCSRYSEANASRGGFYTHCKSHTGDRNYKCTICNIDFSSVNVYYRHKRKHTVLEKKEETSIAKISLLGHLLDFHKQRTVDLLEDLAFKKANLKFINGEIIEVIKKYIKGKNLYSDAKFWNEYL</sequence>
<dbReference type="OrthoDB" id="2188412at2759"/>
<dbReference type="SMART" id="SM00355">
    <property type="entry name" value="ZnF_C2H2"/>
    <property type="match status" value="3"/>
</dbReference>
<gene>
    <name evidence="5" type="ORF">NGRA_0073</name>
</gene>
<keyword evidence="3" id="KW-0479">Metal-binding</keyword>
<dbReference type="GO" id="GO:0006325">
    <property type="term" value="P:chromatin organization"/>
    <property type="evidence" value="ECO:0007669"/>
    <property type="project" value="UniProtKB-KW"/>
</dbReference>
<dbReference type="AlphaFoldDB" id="A0A9P6H1M0"/>
<dbReference type="PANTHER" id="PTHR46541">
    <property type="entry name" value="ZINC FINGER PROTEIN AEBP2"/>
    <property type="match status" value="1"/>
</dbReference>
<comment type="caution">
    <text evidence="5">The sequence shown here is derived from an EMBL/GenBank/DDBJ whole genome shotgun (WGS) entry which is preliminary data.</text>
</comment>